<feature type="domain" description="Acyl-CoA thioesterase-like N-terminal HotDog" evidence="1">
    <location>
        <begin position="29"/>
        <end position="122"/>
    </location>
</feature>
<evidence type="ECO:0000313" key="4">
    <source>
        <dbReference type="Proteomes" id="UP000263377"/>
    </source>
</evidence>
<feature type="domain" description="Acyl-CoA thioesterase-like C-terminal" evidence="2">
    <location>
        <begin position="142"/>
        <end position="271"/>
    </location>
</feature>
<accession>A0A372ZMA6</accession>
<proteinExistence type="predicted"/>
<dbReference type="RefSeq" id="WP_117485667.1">
    <property type="nucleotide sequence ID" value="NZ_QVIG01000001.1"/>
</dbReference>
<gene>
    <name evidence="3" type="ORF">DR950_03525</name>
</gene>
<evidence type="ECO:0000313" key="3">
    <source>
        <dbReference type="EMBL" id="RGD56983.1"/>
    </source>
</evidence>
<name>A0A372ZMA6_9ACTN</name>
<evidence type="ECO:0000259" key="1">
    <source>
        <dbReference type="Pfam" id="PF13622"/>
    </source>
</evidence>
<dbReference type="InterPro" id="IPR049450">
    <property type="entry name" value="ACOT8-like_C"/>
</dbReference>
<dbReference type="EMBL" id="QVIG01000001">
    <property type="protein sequence ID" value="RGD56983.1"/>
    <property type="molecule type" value="Genomic_DNA"/>
</dbReference>
<dbReference type="AlphaFoldDB" id="A0A372ZMA6"/>
<comment type="caution">
    <text evidence="3">The sequence shown here is derived from an EMBL/GenBank/DDBJ whole genome shotgun (WGS) entry which is preliminary data.</text>
</comment>
<organism evidence="3 4">
    <name type="scientific">Kitasatospora xanthocidica</name>
    <dbReference type="NCBI Taxonomy" id="83382"/>
    <lineage>
        <taxon>Bacteria</taxon>
        <taxon>Bacillati</taxon>
        <taxon>Actinomycetota</taxon>
        <taxon>Actinomycetes</taxon>
        <taxon>Kitasatosporales</taxon>
        <taxon>Streptomycetaceae</taxon>
        <taxon>Kitasatospora</taxon>
    </lineage>
</organism>
<dbReference type="InterPro" id="IPR049449">
    <property type="entry name" value="TesB_ACOT8-like_N"/>
</dbReference>
<protein>
    <submittedName>
        <fullName evidence="3">Thioesterase family protein</fullName>
    </submittedName>
</protein>
<dbReference type="Pfam" id="PF20789">
    <property type="entry name" value="4HBT_3C"/>
    <property type="match status" value="1"/>
</dbReference>
<dbReference type="SUPFAM" id="SSF54637">
    <property type="entry name" value="Thioesterase/thiol ester dehydrase-isomerase"/>
    <property type="match status" value="1"/>
</dbReference>
<dbReference type="InterPro" id="IPR029069">
    <property type="entry name" value="HotDog_dom_sf"/>
</dbReference>
<dbReference type="Pfam" id="PF13622">
    <property type="entry name" value="4HBT_3"/>
    <property type="match status" value="1"/>
</dbReference>
<dbReference type="Proteomes" id="UP000263377">
    <property type="component" value="Unassembled WGS sequence"/>
</dbReference>
<dbReference type="InterPro" id="IPR042171">
    <property type="entry name" value="Acyl-CoA_hotdog"/>
</dbReference>
<evidence type="ECO:0000259" key="2">
    <source>
        <dbReference type="Pfam" id="PF20789"/>
    </source>
</evidence>
<sequence>MTTPNAAPDSYYQRTGDHTYKPTVQAQGAWHPDEQHFSPLGGLIVHAIDRYRADQRRADQQGTGRPADGLALARISYDILGLIALDECEITVETVRPGRTIELVEATVTIGGRAVVRARAWFLAELDTTAVAGTHDEPLPAPEQFEPWTMRGVWGGGYIASIDVRRRESAPGRAAAWLSTPVELVAGEPSGPHASFVMLVDTANGIAVRQSPTEWMFPNTDLTIHFHRRPEGGWTGLDTSVSFGPAGHGVTSTVLHDVRGPLGRAEQILTVRPQHAG</sequence>
<keyword evidence="4" id="KW-1185">Reference proteome</keyword>
<dbReference type="Gene3D" id="2.40.160.210">
    <property type="entry name" value="Acyl-CoA thioesterase, double hotdog domain"/>
    <property type="match status" value="1"/>
</dbReference>
<reference evidence="3 4" key="1">
    <citation type="submission" date="2018-08" db="EMBL/GenBank/DDBJ databases">
        <title>Diversity &amp; Physiological Properties of Lignin-Decomposing Actinobacteria from Soil.</title>
        <authorList>
            <person name="Roh S.G."/>
            <person name="Kim S.B."/>
        </authorList>
    </citation>
    <scope>NUCLEOTIDE SEQUENCE [LARGE SCALE GENOMIC DNA]</scope>
    <source>
        <strain evidence="3 4">MMS17-GH009</strain>
    </source>
</reference>